<protein>
    <submittedName>
        <fullName evidence="4">Response regulator</fullName>
    </submittedName>
</protein>
<name>A0A2S7SXP0_9BACT</name>
<accession>A0A2S7SXP0</accession>
<evidence type="ECO:0000256" key="2">
    <source>
        <dbReference type="PROSITE-ProRule" id="PRU00169"/>
    </source>
</evidence>
<proteinExistence type="predicted"/>
<evidence type="ECO:0000313" key="4">
    <source>
        <dbReference type="EMBL" id="PQJ11377.1"/>
    </source>
</evidence>
<dbReference type="GO" id="GO:0000160">
    <property type="term" value="P:phosphorelay signal transduction system"/>
    <property type="evidence" value="ECO:0007669"/>
    <property type="project" value="InterPro"/>
</dbReference>
<dbReference type="PANTHER" id="PTHR44591:SF3">
    <property type="entry name" value="RESPONSE REGULATORY DOMAIN-CONTAINING PROTEIN"/>
    <property type="match status" value="1"/>
</dbReference>
<keyword evidence="1 2" id="KW-0597">Phosphoprotein</keyword>
<evidence type="ECO:0000259" key="3">
    <source>
        <dbReference type="PROSITE" id="PS50110"/>
    </source>
</evidence>
<dbReference type="PROSITE" id="PS50110">
    <property type="entry name" value="RESPONSE_REGULATORY"/>
    <property type="match status" value="1"/>
</dbReference>
<dbReference type="InterPro" id="IPR011006">
    <property type="entry name" value="CheY-like_superfamily"/>
</dbReference>
<dbReference type="EMBL" id="PPSL01000002">
    <property type="protein sequence ID" value="PQJ11377.1"/>
    <property type="molecule type" value="Genomic_DNA"/>
</dbReference>
<sequence length="133" mass="15034">MAPNRQQHFIVIDDSKLDCFIAEKIIKNTGKCESVISFLQAKEALEFISTNTLSSLYPIIVLVDIQMPVMNGFEFVEAFEKLPINITKNYNIYVISSSINDNDLIKVPKYSSVKQFLNKPLTSNNLSALLTKD</sequence>
<dbReference type="Pfam" id="PF00072">
    <property type="entry name" value="Response_reg"/>
    <property type="match status" value="1"/>
</dbReference>
<evidence type="ECO:0000313" key="5">
    <source>
        <dbReference type="Proteomes" id="UP000239872"/>
    </source>
</evidence>
<dbReference type="SUPFAM" id="SSF52172">
    <property type="entry name" value="CheY-like"/>
    <property type="match status" value="1"/>
</dbReference>
<evidence type="ECO:0000256" key="1">
    <source>
        <dbReference type="ARBA" id="ARBA00022553"/>
    </source>
</evidence>
<keyword evidence="5" id="KW-1185">Reference proteome</keyword>
<dbReference type="RefSeq" id="WP_105038256.1">
    <property type="nucleotide sequence ID" value="NZ_PPSL01000002.1"/>
</dbReference>
<dbReference type="Gene3D" id="3.40.50.2300">
    <property type="match status" value="1"/>
</dbReference>
<gene>
    <name evidence="4" type="ORF">CJD36_006135</name>
</gene>
<dbReference type="Proteomes" id="UP000239872">
    <property type="component" value="Unassembled WGS sequence"/>
</dbReference>
<feature type="domain" description="Response regulatory" evidence="3">
    <location>
        <begin position="8"/>
        <end position="133"/>
    </location>
</feature>
<dbReference type="OrthoDB" id="1121174at2"/>
<dbReference type="PANTHER" id="PTHR44591">
    <property type="entry name" value="STRESS RESPONSE REGULATOR PROTEIN 1"/>
    <property type="match status" value="1"/>
</dbReference>
<comment type="caution">
    <text evidence="4">The sequence shown here is derived from an EMBL/GenBank/DDBJ whole genome shotgun (WGS) entry which is preliminary data.</text>
</comment>
<feature type="modified residue" description="4-aspartylphosphate" evidence="2">
    <location>
        <position position="64"/>
    </location>
</feature>
<organism evidence="4 5">
    <name type="scientific">Flavipsychrobacter stenotrophus</name>
    <dbReference type="NCBI Taxonomy" id="2077091"/>
    <lineage>
        <taxon>Bacteria</taxon>
        <taxon>Pseudomonadati</taxon>
        <taxon>Bacteroidota</taxon>
        <taxon>Chitinophagia</taxon>
        <taxon>Chitinophagales</taxon>
        <taxon>Chitinophagaceae</taxon>
        <taxon>Flavipsychrobacter</taxon>
    </lineage>
</organism>
<dbReference type="InterPro" id="IPR001789">
    <property type="entry name" value="Sig_transdc_resp-reg_receiver"/>
</dbReference>
<dbReference type="InterPro" id="IPR050595">
    <property type="entry name" value="Bact_response_regulator"/>
</dbReference>
<dbReference type="AlphaFoldDB" id="A0A2S7SXP0"/>
<reference evidence="4 5" key="1">
    <citation type="submission" date="2018-01" db="EMBL/GenBank/DDBJ databases">
        <title>A novel member of the phylum Bacteroidetes isolated from glacier ice.</title>
        <authorList>
            <person name="Liu Q."/>
            <person name="Xin Y.-H."/>
        </authorList>
    </citation>
    <scope>NUCLEOTIDE SEQUENCE [LARGE SCALE GENOMIC DNA]</scope>
    <source>
        <strain evidence="4 5">RB1R16</strain>
    </source>
</reference>